<reference evidence="2 3" key="1">
    <citation type="journal article" date="2020" name="Microorganisms">
        <title>Osmotic Adaptation and Compatible Solute Biosynthesis of Phototrophic Bacteria as Revealed from Genome Analyses.</title>
        <authorList>
            <person name="Imhoff J.F."/>
            <person name="Rahn T."/>
            <person name="Kunzel S."/>
            <person name="Keller A."/>
            <person name="Neulinger S.C."/>
        </authorList>
    </citation>
    <scope>NUCLEOTIDE SEQUENCE [LARGE SCALE GENOMIC DNA]</scope>
    <source>
        <strain evidence="2 3">DSM 6210</strain>
    </source>
</reference>
<organism evidence="2 3">
    <name type="scientific">Thiohalocapsa halophila</name>
    <dbReference type="NCBI Taxonomy" id="69359"/>
    <lineage>
        <taxon>Bacteria</taxon>
        <taxon>Pseudomonadati</taxon>
        <taxon>Pseudomonadota</taxon>
        <taxon>Gammaproteobacteria</taxon>
        <taxon>Chromatiales</taxon>
        <taxon>Chromatiaceae</taxon>
        <taxon>Thiohalocapsa</taxon>
    </lineage>
</organism>
<keyword evidence="1" id="KW-0812">Transmembrane</keyword>
<comment type="caution">
    <text evidence="2">The sequence shown here is derived from an EMBL/GenBank/DDBJ whole genome shotgun (WGS) entry which is preliminary data.</text>
</comment>
<dbReference type="Proteomes" id="UP000748752">
    <property type="component" value="Unassembled WGS sequence"/>
</dbReference>
<feature type="transmembrane region" description="Helical" evidence="1">
    <location>
        <begin position="92"/>
        <end position="111"/>
    </location>
</feature>
<feature type="transmembrane region" description="Helical" evidence="1">
    <location>
        <begin position="49"/>
        <end position="71"/>
    </location>
</feature>
<keyword evidence="1" id="KW-1133">Transmembrane helix</keyword>
<evidence type="ECO:0000313" key="3">
    <source>
        <dbReference type="Proteomes" id="UP000748752"/>
    </source>
</evidence>
<name>A0ABS1CH74_9GAMM</name>
<protein>
    <submittedName>
        <fullName evidence="2">Uncharacterized protein</fullName>
    </submittedName>
</protein>
<sequence length="121" mass="12838">MSVLSRLQSVARWLRPALSVFSALAALLLLAAAYLVVFGDPQRSDAVLLPAIVGFLWCVCAAVFITTFESVPPPATADMAGWPRLKRGLARGWYGLLALAFLGLTVAALLLTNRLVGEALG</sequence>
<proteinExistence type="predicted"/>
<accession>A0ABS1CH74</accession>
<keyword evidence="3" id="KW-1185">Reference proteome</keyword>
<gene>
    <name evidence="2" type="ORF">CKO31_08235</name>
</gene>
<dbReference type="RefSeq" id="WP_200235887.1">
    <property type="nucleotide sequence ID" value="NZ_NRRV01000015.1"/>
</dbReference>
<evidence type="ECO:0000256" key="1">
    <source>
        <dbReference type="SAM" id="Phobius"/>
    </source>
</evidence>
<dbReference type="EMBL" id="NRRV01000015">
    <property type="protein sequence ID" value="MBK1630731.1"/>
    <property type="molecule type" value="Genomic_DNA"/>
</dbReference>
<evidence type="ECO:0000313" key="2">
    <source>
        <dbReference type="EMBL" id="MBK1630731.1"/>
    </source>
</evidence>
<keyword evidence="1" id="KW-0472">Membrane</keyword>